<reference evidence="9 10" key="1">
    <citation type="submission" date="2013-01" db="EMBL/GenBank/DDBJ databases">
        <title>The Genome Sequence of Clostridium clostridioforme 90A8.</title>
        <authorList>
            <consortium name="The Broad Institute Genome Sequencing Platform"/>
            <person name="Earl A."/>
            <person name="Ward D."/>
            <person name="Feldgarden M."/>
            <person name="Gevers D."/>
            <person name="Courvalin P."/>
            <person name="Lambert T."/>
            <person name="Walker B."/>
            <person name="Young S.K."/>
            <person name="Zeng Q."/>
            <person name="Gargeya S."/>
            <person name="Fitzgerald M."/>
            <person name="Haas B."/>
            <person name="Abouelleil A."/>
            <person name="Alvarado L."/>
            <person name="Arachchi H.M."/>
            <person name="Berlin A.M."/>
            <person name="Chapman S.B."/>
            <person name="Dewar J."/>
            <person name="Goldberg J."/>
            <person name="Griggs A."/>
            <person name="Gujja S."/>
            <person name="Hansen M."/>
            <person name="Howarth C."/>
            <person name="Imamovic A."/>
            <person name="Larimer J."/>
            <person name="McCowan C."/>
            <person name="Murphy C."/>
            <person name="Neiman D."/>
            <person name="Pearson M."/>
            <person name="Priest M."/>
            <person name="Roberts A."/>
            <person name="Saif S."/>
            <person name="Shea T."/>
            <person name="Sisk P."/>
            <person name="Sykes S."/>
            <person name="Wortman J."/>
            <person name="Nusbaum C."/>
            <person name="Birren B."/>
        </authorList>
    </citation>
    <scope>NUCLEOTIDE SEQUENCE [LARGE SCALE GENOMIC DNA]</scope>
    <source>
        <strain evidence="9 10">90A8</strain>
    </source>
</reference>
<dbReference type="SUPFAM" id="SSF161098">
    <property type="entry name" value="MetI-like"/>
    <property type="match status" value="1"/>
</dbReference>
<feature type="transmembrane region" description="Helical" evidence="7">
    <location>
        <begin position="67"/>
        <end position="86"/>
    </location>
</feature>
<keyword evidence="2 7" id="KW-0813">Transport</keyword>
<protein>
    <submittedName>
        <fullName evidence="9">Hydroxymethylpyrimidine ABC transporter permease</fullName>
    </submittedName>
</protein>
<feature type="transmembrane region" description="Helical" evidence="7">
    <location>
        <begin position="98"/>
        <end position="120"/>
    </location>
</feature>
<evidence type="ECO:0000256" key="5">
    <source>
        <dbReference type="ARBA" id="ARBA00022989"/>
    </source>
</evidence>
<evidence type="ECO:0000313" key="9">
    <source>
        <dbReference type="EMBL" id="ENZ17839.1"/>
    </source>
</evidence>
<feature type="transmembrane region" description="Helical" evidence="7">
    <location>
        <begin position="222"/>
        <end position="240"/>
    </location>
</feature>
<dbReference type="EMBL" id="AGYR01000012">
    <property type="protein sequence ID" value="ENZ17839.1"/>
    <property type="molecule type" value="Genomic_DNA"/>
</dbReference>
<comment type="similarity">
    <text evidence="7">Belongs to the binding-protein-dependent transport system permease family.</text>
</comment>
<dbReference type="Proteomes" id="UP000013085">
    <property type="component" value="Unassembled WGS sequence"/>
</dbReference>
<dbReference type="PANTHER" id="PTHR30151:SF20">
    <property type="entry name" value="ABC TRANSPORTER PERMEASE PROTEIN HI_0355-RELATED"/>
    <property type="match status" value="1"/>
</dbReference>
<dbReference type="RefSeq" id="WP_002595320.1">
    <property type="nucleotide sequence ID" value="NZ_KB851009.1"/>
</dbReference>
<dbReference type="PATRIC" id="fig|999408.3.peg.1501"/>
<dbReference type="InterPro" id="IPR035906">
    <property type="entry name" value="MetI-like_sf"/>
</dbReference>
<evidence type="ECO:0000256" key="4">
    <source>
        <dbReference type="ARBA" id="ARBA00022692"/>
    </source>
</evidence>
<feature type="transmembrane region" description="Helical" evidence="7">
    <location>
        <begin position="12"/>
        <end position="34"/>
    </location>
</feature>
<evidence type="ECO:0000256" key="2">
    <source>
        <dbReference type="ARBA" id="ARBA00022448"/>
    </source>
</evidence>
<accession>A0A0E2HDN9</accession>
<proteinExistence type="inferred from homology"/>
<organism evidence="9 10">
    <name type="scientific">[Clostridium] clostridioforme 90A8</name>
    <dbReference type="NCBI Taxonomy" id="999408"/>
    <lineage>
        <taxon>Bacteria</taxon>
        <taxon>Bacillati</taxon>
        <taxon>Bacillota</taxon>
        <taxon>Clostridia</taxon>
        <taxon>Lachnospirales</taxon>
        <taxon>Lachnospiraceae</taxon>
        <taxon>Enterocloster</taxon>
    </lineage>
</organism>
<dbReference type="GO" id="GO:0005886">
    <property type="term" value="C:plasma membrane"/>
    <property type="evidence" value="ECO:0007669"/>
    <property type="project" value="UniProtKB-SubCell"/>
</dbReference>
<dbReference type="HOGENOM" id="CLU_046113_2_1_9"/>
<evidence type="ECO:0000256" key="1">
    <source>
        <dbReference type="ARBA" id="ARBA00004651"/>
    </source>
</evidence>
<evidence type="ECO:0000256" key="6">
    <source>
        <dbReference type="ARBA" id="ARBA00023136"/>
    </source>
</evidence>
<evidence type="ECO:0000256" key="3">
    <source>
        <dbReference type="ARBA" id="ARBA00022475"/>
    </source>
</evidence>
<gene>
    <name evidence="9" type="ORF">HMPREF1090_01388</name>
</gene>
<keyword evidence="3" id="KW-1003">Cell membrane</keyword>
<keyword evidence="4 7" id="KW-0812">Transmembrane</keyword>
<name>A0A0E2HDN9_9FIRM</name>
<evidence type="ECO:0000259" key="8">
    <source>
        <dbReference type="PROSITE" id="PS50928"/>
    </source>
</evidence>
<feature type="domain" description="ABC transmembrane type-1" evidence="8">
    <location>
        <begin position="56"/>
        <end position="244"/>
    </location>
</feature>
<dbReference type="GO" id="GO:0055085">
    <property type="term" value="P:transmembrane transport"/>
    <property type="evidence" value="ECO:0007669"/>
    <property type="project" value="InterPro"/>
</dbReference>
<sequence length="257" mass="28099">MKRKLPSITSKLWSVSAILSILILWQLSVSLGLVEGFMLPSPVQVAGAFMKEFPSLMENARITLAEAGLGLALGIAAGFGAAVLMVRFDKAYKAFYPIIVLTQTVPAVAIAPLLVLWFGYEMTPKVILIVITTFFPITVGMLTGFRAADPDAVNLLKAMGAGRFQIFRYIKLPGAMGQFFSSLRISASYAVVGAVISEWLGGFGGLGVYMTRVKKAFSFDKMFAVIFLISAISLILMWAVELLQKKCMPWENSRKHK</sequence>
<evidence type="ECO:0000313" key="10">
    <source>
        <dbReference type="Proteomes" id="UP000013085"/>
    </source>
</evidence>
<dbReference type="PANTHER" id="PTHR30151">
    <property type="entry name" value="ALKANE SULFONATE ABC TRANSPORTER-RELATED, MEMBRANE SUBUNIT"/>
    <property type="match status" value="1"/>
</dbReference>
<comment type="subcellular location">
    <subcellularLocation>
        <location evidence="1 7">Cell membrane</location>
        <topology evidence="1 7">Multi-pass membrane protein</topology>
    </subcellularLocation>
</comment>
<dbReference type="AlphaFoldDB" id="A0A0E2HDN9"/>
<evidence type="ECO:0000256" key="7">
    <source>
        <dbReference type="RuleBase" id="RU363032"/>
    </source>
</evidence>
<keyword evidence="5 7" id="KW-1133">Transmembrane helix</keyword>
<feature type="transmembrane region" description="Helical" evidence="7">
    <location>
        <begin position="189"/>
        <end position="210"/>
    </location>
</feature>
<dbReference type="Gene3D" id="1.10.3720.10">
    <property type="entry name" value="MetI-like"/>
    <property type="match status" value="1"/>
</dbReference>
<dbReference type="CDD" id="cd06261">
    <property type="entry name" value="TM_PBP2"/>
    <property type="match status" value="1"/>
</dbReference>
<dbReference type="InterPro" id="IPR000515">
    <property type="entry name" value="MetI-like"/>
</dbReference>
<dbReference type="PROSITE" id="PS50928">
    <property type="entry name" value="ABC_TM1"/>
    <property type="match status" value="1"/>
</dbReference>
<feature type="transmembrane region" description="Helical" evidence="7">
    <location>
        <begin position="126"/>
        <end position="145"/>
    </location>
</feature>
<comment type="caution">
    <text evidence="9">The sequence shown here is derived from an EMBL/GenBank/DDBJ whole genome shotgun (WGS) entry which is preliminary data.</text>
</comment>
<dbReference type="Pfam" id="PF00528">
    <property type="entry name" value="BPD_transp_1"/>
    <property type="match status" value="1"/>
</dbReference>
<keyword evidence="6 7" id="KW-0472">Membrane</keyword>